<dbReference type="Gene3D" id="3.30.2010.10">
    <property type="entry name" value="Metalloproteases ('zincins'), catalytic domain"/>
    <property type="match status" value="1"/>
</dbReference>
<evidence type="ECO:0000256" key="1">
    <source>
        <dbReference type="ARBA" id="ARBA00001947"/>
    </source>
</evidence>
<keyword evidence="6" id="KW-0479">Metal-binding</keyword>
<dbReference type="RefSeq" id="WP_342827918.1">
    <property type="nucleotide sequence ID" value="NZ_JBANDC010000001.1"/>
</dbReference>
<dbReference type="Proteomes" id="UP001495910">
    <property type="component" value="Unassembled WGS sequence"/>
</dbReference>
<dbReference type="EMBL" id="JBANDC010000001">
    <property type="protein sequence ID" value="MEM4986080.1"/>
    <property type="molecule type" value="Genomic_DNA"/>
</dbReference>
<evidence type="ECO:0000256" key="6">
    <source>
        <dbReference type="ARBA" id="ARBA00022723"/>
    </source>
</evidence>
<proteinExistence type="predicted"/>
<protein>
    <submittedName>
        <fullName evidence="14">M48 family metallopeptidase</fullName>
    </submittedName>
</protein>
<organism evidence="14 15">
    <name type="scientific">Collimonas rhizosphaerae</name>
    <dbReference type="NCBI Taxonomy" id="3126357"/>
    <lineage>
        <taxon>Bacteria</taxon>
        <taxon>Pseudomonadati</taxon>
        <taxon>Pseudomonadota</taxon>
        <taxon>Betaproteobacteria</taxon>
        <taxon>Burkholderiales</taxon>
        <taxon>Oxalobacteraceae</taxon>
        <taxon>Collimonas</taxon>
    </lineage>
</organism>
<keyword evidence="11 12" id="KW-0472">Membrane</keyword>
<evidence type="ECO:0000313" key="15">
    <source>
        <dbReference type="Proteomes" id="UP001495910"/>
    </source>
</evidence>
<evidence type="ECO:0000313" key="14">
    <source>
        <dbReference type="EMBL" id="MEM4986080.1"/>
    </source>
</evidence>
<comment type="caution">
    <text evidence="14">The sequence shown here is derived from an EMBL/GenBank/DDBJ whole genome shotgun (WGS) entry which is preliminary data.</text>
</comment>
<dbReference type="InterPro" id="IPR001915">
    <property type="entry name" value="Peptidase_M48"/>
</dbReference>
<keyword evidence="9 12" id="KW-1133">Transmembrane helix</keyword>
<evidence type="ECO:0000256" key="12">
    <source>
        <dbReference type="SAM" id="Phobius"/>
    </source>
</evidence>
<evidence type="ECO:0000256" key="7">
    <source>
        <dbReference type="ARBA" id="ARBA00022801"/>
    </source>
</evidence>
<evidence type="ECO:0000256" key="11">
    <source>
        <dbReference type="ARBA" id="ARBA00023136"/>
    </source>
</evidence>
<feature type="transmembrane region" description="Helical" evidence="12">
    <location>
        <begin position="67"/>
        <end position="88"/>
    </location>
</feature>
<evidence type="ECO:0000256" key="3">
    <source>
        <dbReference type="ARBA" id="ARBA00022475"/>
    </source>
</evidence>
<dbReference type="CDD" id="cd07328">
    <property type="entry name" value="M48_Ste24p_like"/>
    <property type="match status" value="1"/>
</dbReference>
<evidence type="ECO:0000256" key="2">
    <source>
        <dbReference type="ARBA" id="ARBA00004651"/>
    </source>
</evidence>
<evidence type="ECO:0000259" key="13">
    <source>
        <dbReference type="Pfam" id="PF01435"/>
    </source>
</evidence>
<keyword evidence="7" id="KW-0378">Hydrolase</keyword>
<feature type="transmembrane region" description="Helical" evidence="12">
    <location>
        <begin position="223"/>
        <end position="241"/>
    </location>
</feature>
<sequence>MENIYPAGPASVPGDLAKPTKAYKNRAWLAVGCLALFIALYFFLAGWFGLTAYRLIGNAVTNGRNAFWSFVAGACAAFLAIFMLKALFFTRQIVKTDDPEVTPEQQPRLFEFLYRLADEAGAPRPHRVFLSARVNAAVFYDLSILNLIFPSKKNLEIGLALVNVLSLGELKAVCAHEFGHFAQRSMAVGRWVYTAQQIAAHIVARRDALDSFLAGLSRVDFRIAWIGWVLGVIVWSIRSVIDVGFRGVVLAQRALAREMEMQADLVAVSLTGSDTLIHALHRLGAADDAWDRAVRFAHSEAAGKRVVKDVFAIQSNIIEQFARVLDDPFYGKYPPLPADNAPAHRVFKADFALPPSMWATHPLNYEREENAKRNYVPAASDDRSAWTIFEDAQSLREQASARMAGAQEDEPAPIEASLARLGEQYSREYFNRAYRGVYLGRSVTREARHASDLFDLQREADASELQSLYPESLGQDLEQLRNLEKEVLLLESLQSKAFVPADGVIRYRGRQLRRSELPQAIEESRREATQARDKICAHDRLCRTLHLAAARKLGHGWEEYLTGLITLLHYADHTDACLRDAQAALRQVISVETSGGVRQVGNDGADRIVRVASELYQLVARVYEDAAAVVFDASFAPRLGAESFAGALGELGLRPPHRENINDWLRVVDGWLNQTLGALVALSSCTLERLLQSEAAVAGWARTNAEPEEAPAPAQAPKDCATLIPGNERARTIKAGWWQRFQSAQGWGHGLARFAVAGGIIGAVLLTGSSLTLPDIAIYNGLGRSVRVSIGGHSVSVPAFASSKIEASHARSYHVEAHDEQGRLVESFEGDINDGQAGTFYNIAAASPLIQWTAAYGAFQAPPPESIGVTRWGHSTADVLFEEPPSSIKSTGGGMRTVLSGAGDMAPAQTLSWVPRADIPKTIATRARWSSPHDPYLMHWLSLAAEQPGFDGILRQRMADDPHDIVALRTLQDSIAPAARASFCAQQASLSAAAPDNPDLRYIALRCMPDSDAKNAGFDEGHRRWPGHGWFAYAVGYTAEEKGNWADASKAKMLAAKNEPALRDVISVDIARLRRMQSGNPRADIADLARSSTSVRTMLALETGEGISGNVMAAYHELALGHMESAVSKAKGSEHEARVLRLAAASSGAPRALVAQALALPLLDTDTDEASIFSAMALAIRAGKDVSQYHGALSRLEQSRKNAGLEERMLRFADALRDANVAQAQGQLDGLPMELRATAYAMGVTVLGERAPADWKLGARCMLFASERPYFG</sequence>
<feature type="transmembrane region" description="Helical" evidence="12">
    <location>
        <begin position="27"/>
        <end position="47"/>
    </location>
</feature>
<evidence type="ECO:0000256" key="4">
    <source>
        <dbReference type="ARBA" id="ARBA00022670"/>
    </source>
</evidence>
<dbReference type="InterPro" id="IPR050083">
    <property type="entry name" value="HtpX_protease"/>
</dbReference>
<keyword evidence="5 12" id="KW-0812">Transmembrane</keyword>
<comment type="subcellular location">
    <subcellularLocation>
        <location evidence="2">Cell membrane</location>
        <topology evidence="2">Multi-pass membrane protein</topology>
    </subcellularLocation>
</comment>
<evidence type="ECO:0000256" key="10">
    <source>
        <dbReference type="ARBA" id="ARBA00023049"/>
    </source>
</evidence>
<comment type="cofactor">
    <cofactor evidence="1">
        <name>Zn(2+)</name>
        <dbReference type="ChEBI" id="CHEBI:29105"/>
    </cofactor>
</comment>
<dbReference type="Pfam" id="PF01435">
    <property type="entry name" value="Peptidase_M48"/>
    <property type="match status" value="1"/>
</dbReference>
<feature type="domain" description="Peptidase M48" evidence="13">
    <location>
        <begin position="104"/>
        <end position="371"/>
    </location>
</feature>
<dbReference type="PANTHER" id="PTHR43221:SF1">
    <property type="entry name" value="PROTEASE HTPX"/>
    <property type="match status" value="1"/>
</dbReference>
<keyword evidence="10" id="KW-0482">Metalloprotease</keyword>
<keyword evidence="15" id="KW-1185">Reference proteome</keyword>
<evidence type="ECO:0000256" key="8">
    <source>
        <dbReference type="ARBA" id="ARBA00022833"/>
    </source>
</evidence>
<keyword evidence="8" id="KW-0862">Zinc</keyword>
<evidence type="ECO:0000256" key="9">
    <source>
        <dbReference type="ARBA" id="ARBA00022989"/>
    </source>
</evidence>
<accession>A0ABU9PQ20</accession>
<reference evidence="14 15" key="1">
    <citation type="submission" date="2024-02" db="EMBL/GenBank/DDBJ databases">
        <title>Draft genome sequence of Collimonas sp. strain H4R21, an effective mineral-weathering bacterial strain isolated from the beech rhizosphere.</title>
        <authorList>
            <person name="Morin E."/>
            <person name="Uroz S."/>
            <person name="Leveau J.H.J."/>
            <person name="Kumar R."/>
            <person name="Rey M.W."/>
            <person name="Pham J."/>
        </authorList>
    </citation>
    <scope>NUCLEOTIDE SEQUENCE [LARGE SCALE GENOMIC DNA]</scope>
    <source>
        <strain evidence="14 15">H4R21</strain>
    </source>
</reference>
<keyword evidence="4" id="KW-0645">Protease</keyword>
<keyword evidence="3" id="KW-1003">Cell membrane</keyword>
<dbReference type="PANTHER" id="PTHR43221">
    <property type="entry name" value="PROTEASE HTPX"/>
    <property type="match status" value="1"/>
</dbReference>
<gene>
    <name evidence="14" type="ORF">V8G57_01635</name>
</gene>
<name>A0ABU9PQ20_9BURK</name>
<evidence type="ECO:0000256" key="5">
    <source>
        <dbReference type="ARBA" id="ARBA00022692"/>
    </source>
</evidence>